<dbReference type="EMBL" id="CP124543">
    <property type="protein sequence ID" value="WGV23847.1"/>
    <property type="molecule type" value="Genomic_DNA"/>
</dbReference>
<gene>
    <name evidence="2" type="ORF">QI031_18785</name>
</gene>
<dbReference type="Pfam" id="PF16289">
    <property type="entry name" value="PIN_12"/>
    <property type="match status" value="1"/>
</dbReference>
<dbReference type="AlphaFoldDB" id="A0AAJ6P7R1"/>
<evidence type="ECO:0000313" key="3">
    <source>
        <dbReference type="Proteomes" id="UP001223520"/>
    </source>
</evidence>
<dbReference type="InterPro" id="IPR032557">
    <property type="entry name" value="DUF4935"/>
</dbReference>
<name>A0AAJ6P7R1_9CYAN</name>
<dbReference type="KEGG" id="hbq:QI031_18785"/>
<keyword evidence="3" id="KW-1185">Reference proteome</keyword>
<protein>
    <submittedName>
        <fullName evidence="2">PIN domain-containing protein</fullName>
    </submittedName>
</protein>
<reference evidence="2 3" key="1">
    <citation type="journal article" date="2023" name="Limnol Oceanogr Lett">
        <title>Environmental adaptations by the intertidal Antarctic cyanobacterium Halotia branconii CENA392 as revealed using long-read genome sequencing.</title>
        <authorList>
            <person name="Dextro R.B."/>
            <person name="Delbaje E."/>
            <person name="Freitas P.N.N."/>
            <person name="Geraldes V."/>
            <person name="Pinto E."/>
            <person name="Long P.F."/>
            <person name="Fiore M.F."/>
        </authorList>
    </citation>
    <scope>NUCLEOTIDE SEQUENCE [LARGE SCALE GENOMIC DNA]</scope>
    <source>
        <strain evidence="2 3">CENA392</strain>
    </source>
</reference>
<organism evidence="2 3">
    <name type="scientific">Halotia branconii CENA392</name>
    <dbReference type="NCBI Taxonomy" id="1539056"/>
    <lineage>
        <taxon>Bacteria</taxon>
        <taxon>Bacillati</taxon>
        <taxon>Cyanobacteriota</taxon>
        <taxon>Cyanophyceae</taxon>
        <taxon>Nostocales</taxon>
        <taxon>Nodulariaceae</taxon>
        <taxon>Halotia</taxon>
    </lineage>
</organism>
<dbReference type="RefSeq" id="WP_281481177.1">
    <property type="nucleotide sequence ID" value="NZ_CP124543.1"/>
</dbReference>
<evidence type="ECO:0000259" key="1">
    <source>
        <dbReference type="Pfam" id="PF16289"/>
    </source>
</evidence>
<evidence type="ECO:0000313" key="2">
    <source>
        <dbReference type="EMBL" id="WGV23847.1"/>
    </source>
</evidence>
<sequence length="199" mass="23081">MIIYVETNFLMGIAKGQDTLAQELLQNTPSFLRLVVPSICFVESLTTLEQEEKYNLDFLRNLDIQINQAERDNSDNAQTLLSYLEQSRTSFLQRANEVKKRFDVAFNQLVSKSEMITLNTGIFQVTLNRAIFEKHIIDKIILECIIFHAGLHHNENKLFLSNNSKEFGKREVTEILRNVGIQYFNKTQSFLGWLQSQTN</sequence>
<feature type="domain" description="DUF4935" evidence="1">
    <location>
        <begin position="3"/>
        <end position="167"/>
    </location>
</feature>
<dbReference type="Proteomes" id="UP001223520">
    <property type="component" value="Chromosome"/>
</dbReference>
<accession>A0AAJ6P7R1</accession>
<proteinExistence type="predicted"/>